<evidence type="ECO:0000256" key="1">
    <source>
        <dbReference type="ARBA" id="ARBA00004141"/>
    </source>
</evidence>
<evidence type="ECO:0000313" key="7">
    <source>
        <dbReference type="EMBL" id="MBD6619945.1"/>
    </source>
</evidence>
<feature type="transmembrane region" description="Helical" evidence="5">
    <location>
        <begin position="331"/>
        <end position="351"/>
    </location>
</feature>
<keyword evidence="4 5" id="KW-0472">Membrane</keyword>
<dbReference type="AlphaFoldDB" id="A0AA40T3F4"/>
<feature type="transmembrane region" description="Helical" evidence="5">
    <location>
        <begin position="12"/>
        <end position="32"/>
    </location>
</feature>
<evidence type="ECO:0000256" key="5">
    <source>
        <dbReference type="SAM" id="Phobius"/>
    </source>
</evidence>
<dbReference type="PANTHER" id="PTHR37422:SF21">
    <property type="entry name" value="EXOQ-LIKE PROTEIN"/>
    <property type="match status" value="1"/>
</dbReference>
<gene>
    <name evidence="7" type="ORF">FNW02_30115</name>
</gene>
<comment type="caution">
    <text evidence="7">The sequence shown here is derived from an EMBL/GenBank/DDBJ whole genome shotgun (WGS) entry which is preliminary data.</text>
</comment>
<proteinExistence type="predicted"/>
<feature type="transmembrane region" description="Helical" evidence="5">
    <location>
        <begin position="236"/>
        <end position="257"/>
    </location>
</feature>
<dbReference type="EMBL" id="VJXY01000051">
    <property type="protein sequence ID" value="MBD6619945.1"/>
    <property type="molecule type" value="Genomic_DNA"/>
</dbReference>
<comment type="subcellular location">
    <subcellularLocation>
        <location evidence="1">Membrane</location>
        <topology evidence="1">Multi-pass membrane protein</topology>
    </subcellularLocation>
</comment>
<evidence type="ECO:0000259" key="6">
    <source>
        <dbReference type="Pfam" id="PF04932"/>
    </source>
</evidence>
<reference evidence="7" key="1">
    <citation type="submission" date="2019-07" db="EMBL/GenBank/DDBJ databases">
        <title>Toxilogical consequences of a new and cryptic species of cyanobacteria (Komarekiella delphini-convector) recovered from the epidermis of a bottlenose dolphin and 1500 ft. in the air.</title>
        <authorList>
            <person name="Brown A.O."/>
            <person name="Dvorak P."/>
            <person name="Villanueva C.D."/>
            <person name="Foss A.J."/>
            <person name="Garvey A.D."/>
            <person name="Gibson Q.A."/>
            <person name="Johansen J.R."/>
            <person name="Casamatta D.A."/>
        </authorList>
    </citation>
    <scope>NUCLEOTIDE SEQUENCE</scope>
    <source>
        <strain evidence="7">SJRDD-AB1</strain>
    </source>
</reference>
<evidence type="ECO:0000313" key="8">
    <source>
        <dbReference type="Proteomes" id="UP001165986"/>
    </source>
</evidence>
<keyword evidence="2 5" id="KW-0812">Transmembrane</keyword>
<dbReference type="GO" id="GO:0016020">
    <property type="term" value="C:membrane"/>
    <property type="evidence" value="ECO:0007669"/>
    <property type="project" value="UniProtKB-SubCell"/>
</dbReference>
<dbReference type="GO" id="GO:0016874">
    <property type="term" value="F:ligase activity"/>
    <property type="evidence" value="ECO:0007669"/>
    <property type="project" value="UniProtKB-KW"/>
</dbReference>
<dbReference type="InterPro" id="IPR007016">
    <property type="entry name" value="O-antigen_ligase-rel_domated"/>
</dbReference>
<feature type="transmembrane region" description="Helical" evidence="5">
    <location>
        <begin position="166"/>
        <end position="182"/>
    </location>
</feature>
<dbReference type="Pfam" id="PF04932">
    <property type="entry name" value="Wzy_C"/>
    <property type="match status" value="1"/>
</dbReference>
<keyword evidence="3 5" id="KW-1133">Transmembrane helix</keyword>
<feature type="domain" description="O-antigen ligase-related" evidence="6">
    <location>
        <begin position="194"/>
        <end position="340"/>
    </location>
</feature>
<dbReference type="InterPro" id="IPR051533">
    <property type="entry name" value="WaaL-like"/>
</dbReference>
<organism evidence="7 8">
    <name type="scientific">Komarekiella delphini-convector SJRDD-AB1</name>
    <dbReference type="NCBI Taxonomy" id="2593771"/>
    <lineage>
        <taxon>Bacteria</taxon>
        <taxon>Bacillati</taxon>
        <taxon>Cyanobacteriota</taxon>
        <taxon>Cyanophyceae</taxon>
        <taxon>Nostocales</taxon>
        <taxon>Nostocaceae</taxon>
        <taxon>Komarekiella</taxon>
        <taxon>Komarekiella delphini-convector</taxon>
    </lineage>
</organism>
<feature type="transmembrane region" description="Helical" evidence="5">
    <location>
        <begin position="194"/>
        <end position="224"/>
    </location>
</feature>
<feature type="transmembrane region" description="Helical" evidence="5">
    <location>
        <begin position="44"/>
        <end position="61"/>
    </location>
</feature>
<feature type="transmembrane region" description="Helical" evidence="5">
    <location>
        <begin position="388"/>
        <end position="410"/>
    </location>
</feature>
<accession>A0AA40T3F4</accession>
<feature type="transmembrane region" description="Helical" evidence="5">
    <location>
        <begin position="123"/>
        <end position="145"/>
    </location>
</feature>
<evidence type="ECO:0000256" key="2">
    <source>
        <dbReference type="ARBA" id="ARBA00022692"/>
    </source>
</evidence>
<keyword evidence="8" id="KW-1185">Reference proteome</keyword>
<keyword evidence="7" id="KW-0436">Ligase</keyword>
<dbReference type="PANTHER" id="PTHR37422">
    <property type="entry name" value="TEICHURONIC ACID BIOSYNTHESIS PROTEIN TUAE"/>
    <property type="match status" value="1"/>
</dbReference>
<evidence type="ECO:0000256" key="4">
    <source>
        <dbReference type="ARBA" id="ARBA00023136"/>
    </source>
</evidence>
<feature type="transmembrane region" description="Helical" evidence="5">
    <location>
        <begin position="73"/>
        <end position="91"/>
    </location>
</feature>
<name>A0AA40T3F4_9NOST</name>
<protein>
    <submittedName>
        <fullName evidence="7">O-antigen ligase family protein</fullName>
    </submittedName>
</protein>
<evidence type="ECO:0000256" key="3">
    <source>
        <dbReference type="ARBA" id="ARBA00022989"/>
    </source>
</evidence>
<dbReference type="RefSeq" id="WP_191761143.1">
    <property type="nucleotide sequence ID" value="NZ_VJXY01000051.1"/>
</dbReference>
<sequence>MRKIYLELAEKSFAILGLTFFTGAFDIGLTLPTGPLFPGLIRTAVRYFVWVTSLSIICIDWKNALRIANREKLLWILTTIIFLSFLWSDIYSETLRNNREVLQMTSFGLYFATRFSLKEQVKLVALTFSIGALLSLFSALVIPTIAIHAKDHNGAWRGIYDYKNTLGAMMIINSLALFLLPIDNPRHRIYQKIGIAISLLMILLCTSRTSLVVCLILALILSFYRNFRWRGKITVLFLDIGILIMGCVGTLVISNWATLITSLGRDPTLTGRTLIWNFIFMKLEDRPWLGYGRSAFWSHESKYAAEAGETLGYGLILPHAHNGFIDIILDIGYIGLFIFIIIYFTAFIRSVKRAYATNNPEDLWPLGFLIFLAMNNMTESYLLRLSNIYWTLFIAVVLSVQQTRSTSNLISKWNSQKKKQVRKSS</sequence>
<dbReference type="Proteomes" id="UP001165986">
    <property type="component" value="Unassembled WGS sequence"/>
</dbReference>